<accession>A0A419Q490</accession>
<reference evidence="1 2" key="2">
    <citation type="journal article" date="2021" name="Genomics">
        <title>High-quality reference genome for Clonorchis sinensis.</title>
        <authorList>
            <person name="Young N.D."/>
            <person name="Stroehlein A.J."/>
            <person name="Kinkar L."/>
            <person name="Wang T."/>
            <person name="Sohn W.M."/>
            <person name="Chang B.C.H."/>
            <person name="Kaur P."/>
            <person name="Weisz D."/>
            <person name="Dudchenko O."/>
            <person name="Aiden E.L."/>
            <person name="Korhonen P.K."/>
            <person name="Gasser R.B."/>
        </authorList>
    </citation>
    <scope>NUCLEOTIDE SEQUENCE [LARGE SCALE GENOMIC DNA]</scope>
    <source>
        <strain evidence="1">Cs-k2</strain>
    </source>
</reference>
<dbReference type="AlphaFoldDB" id="A0A419Q490"/>
<evidence type="ECO:0000313" key="1">
    <source>
        <dbReference type="EMBL" id="KAG5445509.1"/>
    </source>
</evidence>
<proteinExistence type="predicted"/>
<keyword evidence="2" id="KW-1185">Reference proteome</keyword>
<evidence type="ECO:0000313" key="2">
    <source>
        <dbReference type="Proteomes" id="UP000286415"/>
    </source>
</evidence>
<protein>
    <submittedName>
        <fullName evidence="1">Uncharacterized protein</fullName>
    </submittedName>
</protein>
<dbReference type="EMBL" id="NIRI02000056">
    <property type="protein sequence ID" value="KAG5445509.1"/>
    <property type="molecule type" value="Genomic_DNA"/>
</dbReference>
<gene>
    <name evidence="1" type="ORF">CSKR_100995</name>
</gene>
<dbReference type="Proteomes" id="UP000286415">
    <property type="component" value="Unassembled WGS sequence"/>
</dbReference>
<name>A0A419Q490_CLOSI</name>
<dbReference type="InParanoid" id="A0A419Q490"/>
<comment type="caution">
    <text evidence="1">The sequence shown here is derived from an EMBL/GenBank/DDBJ whole genome shotgun (WGS) entry which is preliminary data.</text>
</comment>
<organism evidence="1 2">
    <name type="scientific">Clonorchis sinensis</name>
    <name type="common">Chinese liver fluke</name>
    <dbReference type="NCBI Taxonomy" id="79923"/>
    <lineage>
        <taxon>Eukaryota</taxon>
        <taxon>Metazoa</taxon>
        <taxon>Spiralia</taxon>
        <taxon>Lophotrochozoa</taxon>
        <taxon>Platyhelminthes</taxon>
        <taxon>Trematoda</taxon>
        <taxon>Digenea</taxon>
        <taxon>Opisthorchiida</taxon>
        <taxon>Opisthorchiata</taxon>
        <taxon>Opisthorchiidae</taxon>
        <taxon>Clonorchis</taxon>
    </lineage>
</organism>
<reference evidence="1 2" key="1">
    <citation type="journal article" date="2018" name="Biotechnol. Adv.">
        <title>Improved genomic resources and new bioinformatic workflow for the carcinogenic parasite Clonorchis sinensis: Biotechnological implications.</title>
        <authorList>
            <person name="Wang D."/>
            <person name="Korhonen P.K."/>
            <person name="Gasser R.B."/>
            <person name="Young N.D."/>
        </authorList>
    </citation>
    <scope>NUCLEOTIDE SEQUENCE [LARGE SCALE GENOMIC DNA]</scope>
    <source>
        <strain evidence="1">Cs-k2</strain>
    </source>
</reference>
<sequence>MSFDGSTHPVFKVWIISKTHSSPHVPTCSARSAFMSILGASDRPSVLSATASSPAVSGKVGRVASACEAILTAYEVESGNPGRF</sequence>